<dbReference type="AlphaFoldDB" id="A0A5B8VV86"/>
<dbReference type="Proteomes" id="UP000321362">
    <property type="component" value="Chromosome"/>
</dbReference>
<protein>
    <submittedName>
        <fullName evidence="2">Uncharacterized protein</fullName>
    </submittedName>
</protein>
<feature type="transmembrane region" description="Helical" evidence="1">
    <location>
        <begin position="24"/>
        <end position="45"/>
    </location>
</feature>
<name>A0A5B8VV86_9SPHI</name>
<proteinExistence type="predicted"/>
<keyword evidence="1" id="KW-1133">Transmembrane helix</keyword>
<dbReference type="EMBL" id="CP042437">
    <property type="protein sequence ID" value="QEC75487.1"/>
    <property type="molecule type" value="Genomic_DNA"/>
</dbReference>
<keyword evidence="3" id="KW-1185">Reference proteome</keyword>
<keyword evidence="1" id="KW-0472">Membrane</keyword>
<organism evidence="2 3">
    <name type="scientific">Mucilaginibacter ginsenosidivorax</name>
    <dbReference type="NCBI Taxonomy" id="862126"/>
    <lineage>
        <taxon>Bacteria</taxon>
        <taxon>Pseudomonadati</taxon>
        <taxon>Bacteroidota</taxon>
        <taxon>Sphingobacteriia</taxon>
        <taxon>Sphingobacteriales</taxon>
        <taxon>Sphingobacteriaceae</taxon>
        <taxon>Mucilaginibacter</taxon>
    </lineage>
</organism>
<feature type="transmembrane region" description="Helical" evidence="1">
    <location>
        <begin position="54"/>
        <end position="75"/>
    </location>
</feature>
<dbReference type="RefSeq" id="WP_147052632.1">
    <property type="nucleotide sequence ID" value="NZ_CP042437.1"/>
</dbReference>
<evidence type="ECO:0000256" key="1">
    <source>
        <dbReference type="SAM" id="Phobius"/>
    </source>
</evidence>
<reference evidence="2 3" key="1">
    <citation type="journal article" date="2013" name="J. Microbiol.">
        <title>Mucilaginibacter ginsenosidivorax sp. nov., with ginsenoside converting activity isolated from sediment.</title>
        <authorList>
            <person name="Kim J.K."/>
            <person name="Choi T.E."/>
            <person name="Liu Q.M."/>
            <person name="Park H.Y."/>
            <person name="Yi T.H."/>
            <person name="Yoon M.H."/>
            <person name="Kim S.C."/>
            <person name="Im W.T."/>
        </authorList>
    </citation>
    <scope>NUCLEOTIDE SEQUENCE [LARGE SCALE GENOMIC DNA]</scope>
    <source>
        <strain evidence="2 3">KHI28</strain>
    </source>
</reference>
<accession>A0A5B8VV86</accession>
<dbReference type="KEGG" id="mgk:FSB76_05830"/>
<evidence type="ECO:0000313" key="3">
    <source>
        <dbReference type="Proteomes" id="UP000321362"/>
    </source>
</evidence>
<keyword evidence="1" id="KW-0812">Transmembrane</keyword>
<feature type="transmembrane region" description="Helical" evidence="1">
    <location>
        <begin position="81"/>
        <end position="99"/>
    </location>
</feature>
<gene>
    <name evidence="2" type="ORF">FSB76_05830</name>
</gene>
<sequence>MTDYITLIKDWVIALGEKHEVDPLLIGILYLVSKICFFSFLGWVLKTFRAKKPILIPLLLASLSFSLPYLYLIIAGRNISIWVYVFIGLMFVYGGFSIWKKITAKPNPA</sequence>
<dbReference type="OrthoDB" id="7408546at2"/>
<evidence type="ECO:0000313" key="2">
    <source>
        <dbReference type="EMBL" id="QEC75487.1"/>
    </source>
</evidence>